<dbReference type="GO" id="GO:0005886">
    <property type="term" value="C:plasma membrane"/>
    <property type="evidence" value="ECO:0007669"/>
    <property type="project" value="TreeGrafter"/>
</dbReference>
<feature type="transmembrane region" description="Helical" evidence="9">
    <location>
        <begin position="46"/>
        <end position="67"/>
    </location>
</feature>
<feature type="domain" description="CSC1/OSCA1-like N-terminal transmembrane" evidence="12">
    <location>
        <begin position="46"/>
        <end position="197"/>
    </location>
</feature>
<dbReference type="Pfam" id="PF02714">
    <property type="entry name" value="RSN1_7TM"/>
    <property type="match status" value="1"/>
</dbReference>
<feature type="transmembrane region" description="Helical" evidence="9">
    <location>
        <begin position="176"/>
        <end position="195"/>
    </location>
</feature>
<feature type="transmembrane region" description="Helical" evidence="9">
    <location>
        <begin position="470"/>
        <end position="495"/>
    </location>
</feature>
<proteinExistence type="inferred from homology"/>
<evidence type="ECO:0000256" key="9">
    <source>
        <dbReference type="SAM" id="Phobius"/>
    </source>
</evidence>
<dbReference type="OrthoDB" id="1076608at2759"/>
<feature type="compositionally biased region" description="Polar residues" evidence="8">
    <location>
        <begin position="762"/>
        <end position="772"/>
    </location>
</feature>
<evidence type="ECO:0000313" key="14">
    <source>
        <dbReference type="EMBL" id="ROW09487.1"/>
    </source>
</evidence>
<comment type="caution">
    <text evidence="14">The sequence shown here is derived from an EMBL/GenBank/DDBJ whole genome shotgun (WGS) entry which is preliminary data.</text>
</comment>
<evidence type="ECO:0000259" key="11">
    <source>
        <dbReference type="Pfam" id="PF12621"/>
    </source>
</evidence>
<gene>
    <name evidence="14" type="ORF">VMCG_02404</name>
</gene>
<evidence type="ECO:0000259" key="10">
    <source>
        <dbReference type="Pfam" id="PF02714"/>
    </source>
</evidence>
<accession>A0A423X1E0</accession>
<evidence type="ECO:0000259" key="13">
    <source>
        <dbReference type="Pfam" id="PF14703"/>
    </source>
</evidence>
<keyword evidence="15" id="KW-1185">Reference proteome</keyword>
<keyword evidence="6 9" id="KW-0472">Membrane</keyword>
<dbReference type="GO" id="GO:0005227">
    <property type="term" value="F:calcium-activated cation channel activity"/>
    <property type="evidence" value="ECO:0007669"/>
    <property type="project" value="InterPro"/>
</dbReference>
<evidence type="ECO:0000259" key="12">
    <source>
        <dbReference type="Pfam" id="PF13967"/>
    </source>
</evidence>
<feature type="transmembrane region" description="Helical" evidence="9">
    <location>
        <begin position="516"/>
        <end position="536"/>
    </location>
</feature>
<feature type="transmembrane region" description="Helical" evidence="9">
    <location>
        <begin position="640"/>
        <end position="660"/>
    </location>
</feature>
<comment type="subcellular location">
    <subcellularLocation>
        <location evidence="1">Membrane</location>
        <topology evidence="1">Multi-pass membrane protein</topology>
    </subcellularLocation>
</comment>
<dbReference type="Pfam" id="PF12621">
    <property type="entry name" value="PHM7_ext"/>
    <property type="match status" value="1"/>
</dbReference>
<feature type="transmembrane region" description="Helical" evidence="9">
    <location>
        <begin position="708"/>
        <end position="730"/>
    </location>
</feature>
<feature type="transmembrane region" description="Helical" evidence="9">
    <location>
        <begin position="426"/>
        <end position="450"/>
    </location>
</feature>
<feature type="domain" description="10TM putative phosphate transporter extracellular tail" evidence="11">
    <location>
        <begin position="784"/>
        <end position="876"/>
    </location>
</feature>
<evidence type="ECO:0000256" key="6">
    <source>
        <dbReference type="ARBA" id="ARBA00023136"/>
    </source>
</evidence>
<evidence type="ECO:0000313" key="15">
    <source>
        <dbReference type="Proteomes" id="UP000283895"/>
    </source>
</evidence>
<evidence type="ECO:0000256" key="2">
    <source>
        <dbReference type="ARBA" id="ARBA00007779"/>
    </source>
</evidence>
<dbReference type="InterPro" id="IPR027815">
    <property type="entry name" value="CSC1/OSCA1-like_cyt"/>
</dbReference>
<evidence type="ECO:0000256" key="4">
    <source>
        <dbReference type="ARBA" id="ARBA00022692"/>
    </source>
</evidence>
<evidence type="ECO:0000256" key="8">
    <source>
        <dbReference type="SAM" id="MobiDB-lite"/>
    </source>
</evidence>
<keyword evidence="5 9" id="KW-1133">Transmembrane helix</keyword>
<comment type="similarity">
    <text evidence="2">Belongs to the CSC1 (TC 1.A.17) family.</text>
</comment>
<dbReference type="PANTHER" id="PTHR13018:SF26">
    <property type="entry name" value="DOMAIN PROTEIN, PUTATIVE (AFU_ORTHOLOGUE AFUA_5G10920)-RELATED"/>
    <property type="match status" value="1"/>
</dbReference>
<keyword evidence="3" id="KW-0813">Transport</keyword>
<evidence type="ECO:0008006" key="16">
    <source>
        <dbReference type="Google" id="ProtNLM"/>
    </source>
</evidence>
<feature type="transmembrane region" description="Helical" evidence="9">
    <location>
        <begin position="613"/>
        <end position="634"/>
    </location>
</feature>
<dbReference type="Pfam" id="PF14703">
    <property type="entry name" value="PHM7_cyt"/>
    <property type="match status" value="1"/>
</dbReference>
<feature type="domain" description="CSC1/OSCA1-like 7TM region" evidence="10">
    <location>
        <begin position="424"/>
        <end position="696"/>
    </location>
</feature>
<sequence>MAEADNRPGFPLAGPRSFDLAGADAVAATMSNQGEARDTSSSLSGLVSTLIPVAVSAGIYFAIFLVLRRSNRRWYAPRSYIGSLPENERTPALPTGLFNWVGSFWKIPDHVALQNQSLDAFLFLRFIRMTVIICFVGCCITMPILFPVNATGSAGMTQLDILSYSNIDQDTQSQRYYAHAFVAWLYYGFVMYLIFRECVYYINLRQAFLISPLYGNRVSSRTVLFLSVPDKYLDERMLRKVFGNSVQHIWITSVADDVEKLVKERDKVALKLEKAEVKLIKLANKERNKALKGASADEQEIQPSLDTESGSIAARWVPLKKRPSHRTGALGLIGKKVDTIDWCRSELSRLIPETEAAQAEYRSGSAKKVPAVFIEFKSQAEAEAAFQVVSHHEGLQMAHRYIGITPKDVVWSSLTLPWWQRLVRRYAVLAFICALVIFWAIPVAVVGVISNVTSLEKLSFLMWLKKIPTIIMGVVTGLLPSVALSILMSLVPIIMRLCAKLSGEPSYSRVELFTQNAYFAFQVIQVFLITTVTSSASSVAQDIADDPTGVTSILANNLPKASNFYISYFIVQGLSVSASVISQVVGFFVFNLIYRYLAGTPRALYTKWANLSAISWGSTLPVYTNITVIAITYAAIAPLVLAWATIAMSLFYFAWRYNVLFVTDTKIDTRGLIYPRAIKQLFTGIYLSELCLIGLFGASVAIGPLVLMVIFLIFTVLFHISLNSALNPLLYNLPQSLMAEEEQRRLNLEAPVSPVSNEKKLSNGSSVESHTPGTPKKASFLIKFLKPWIYADYSAMRSLLPKHDINFGLTDKLEEEAYFPPSVTAQPPLLWLPRDQAGVSAQEVAHTGKILPITDEGCELNDKNKLQWDQDGARPPLWEEKVIY</sequence>
<evidence type="ECO:0000256" key="7">
    <source>
        <dbReference type="SAM" id="Coils"/>
    </source>
</evidence>
<feature type="coiled-coil region" evidence="7">
    <location>
        <begin position="258"/>
        <end position="285"/>
    </location>
</feature>
<evidence type="ECO:0000256" key="5">
    <source>
        <dbReference type="ARBA" id="ARBA00022989"/>
    </source>
</evidence>
<keyword evidence="4 9" id="KW-0812">Transmembrane</keyword>
<dbReference type="Pfam" id="PF13967">
    <property type="entry name" value="RSN1_TM"/>
    <property type="match status" value="1"/>
</dbReference>
<feature type="transmembrane region" description="Helical" evidence="9">
    <location>
        <begin position="126"/>
        <end position="146"/>
    </location>
</feature>
<feature type="region of interest" description="Disordered" evidence="8">
    <location>
        <begin position="753"/>
        <end position="775"/>
    </location>
</feature>
<dbReference type="AlphaFoldDB" id="A0A423X1E0"/>
<reference evidence="14 15" key="1">
    <citation type="submission" date="2015-09" db="EMBL/GenBank/DDBJ databases">
        <title>Host preference determinants of Valsa canker pathogens revealed by comparative genomics.</title>
        <authorList>
            <person name="Yin Z."/>
            <person name="Huang L."/>
        </authorList>
    </citation>
    <scope>NUCLEOTIDE SEQUENCE [LARGE SCALE GENOMIC DNA]</scope>
    <source>
        <strain evidence="14 15">03-1</strain>
    </source>
</reference>
<feature type="domain" description="CSC1/OSCA1-like cytosolic" evidence="13">
    <location>
        <begin position="220"/>
        <end position="412"/>
    </location>
</feature>
<dbReference type="InterPro" id="IPR022257">
    <property type="entry name" value="PHM7_ext"/>
</dbReference>
<evidence type="ECO:0000256" key="1">
    <source>
        <dbReference type="ARBA" id="ARBA00004141"/>
    </source>
</evidence>
<dbReference type="PANTHER" id="PTHR13018">
    <property type="entry name" value="PROBABLE MEMBRANE PROTEIN DUF221-RELATED"/>
    <property type="match status" value="1"/>
</dbReference>
<name>A0A423X1E0_9PEZI</name>
<evidence type="ECO:0000256" key="3">
    <source>
        <dbReference type="ARBA" id="ARBA00022448"/>
    </source>
</evidence>
<dbReference type="EMBL" id="LKEA01000004">
    <property type="protein sequence ID" value="ROW09487.1"/>
    <property type="molecule type" value="Genomic_DNA"/>
</dbReference>
<dbReference type="Proteomes" id="UP000283895">
    <property type="component" value="Unassembled WGS sequence"/>
</dbReference>
<feature type="transmembrane region" description="Helical" evidence="9">
    <location>
        <begin position="565"/>
        <end position="593"/>
    </location>
</feature>
<protein>
    <recommendedName>
        <fullName evidence="16">CSC1/OSCA1-like 7TM region domain-containing protein</fullName>
    </recommendedName>
</protein>
<feature type="transmembrane region" description="Helical" evidence="9">
    <location>
        <begin position="681"/>
        <end position="702"/>
    </location>
</feature>
<organism evidence="14 15">
    <name type="scientific">Cytospora schulzeri</name>
    <dbReference type="NCBI Taxonomy" id="448051"/>
    <lineage>
        <taxon>Eukaryota</taxon>
        <taxon>Fungi</taxon>
        <taxon>Dikarya</taxon>
        <taxon>Ascomycota</taxon>
        <taxon>Pezizomycotina</taxon>
        <taxon>Sordariomycetes</taxon>
        <taxon>Sordariomycetidae</taxon>
        <taxon>Diaporthales</taxon>
        <taxon>Cytosporaceae</taxon>
        <taxon>Cytospora</taxon>
    </lineage>
</organism>
<dbReference type="InterPro" id="IPR045122">
    <property type="entry name" value="Csc1-like"/>
</dbReference>
<keyword evidence="7" id="KW-0175">Coiled coil</keyword>
<dbReference type="InterPro" id="IPR003864">
    <property type="entry name" value="CSC1/OSCA1-like_7TM"/>
</dbReference>
<dbReference type="InterPro" id="IPR032880">
    <property type="entry name" value="CSC1/OSCA1-like_N"/>
</dbReference>